<name>A0A7R8AHJ4_9EURO</name>
<feature type="compositionally biased region" description="Basic and acidic residues" evidence="1">
    <location>
        <begin position="30"/>
        <end position="40"/>
    </location>
</feature>
<feature type="transmembrane region" description="Helical" evidence="2">
    <location>
        <begin position="179"/>
        <end position="203"/>
    </location>
</feature>
<gene>
    <name evidence="4" type="ORF">APUU_10356S</name>
</gene>
<feature type="transmembrane region" description="Helical" evidence="2">
    <location>
        <begin position="685"/>
        <end position="707"/>
    </location>
</feature>
<dbReference type="PANTHER" id="PTHR35395">
    <property type="entry name" value="DUF6536 DOMAIN-CONTAINING PROTEIN"/>
    <property type="match status" value="1"/>
</dbReference>
<sequence>MLTFTRSEDAGTEEQPRFISSFISWPSDSSKTKLESKPDSWSDSIDSCQSPRPRPPHSRAWIKGVVVCSWIIAFVLCINILLTIIAVGIAYSKNGETDHSFAALYRGKCKLARNWATGLHLAINVLSTVMLGASNYCMQCLVSPSRAEADEAHSKRRWVSIGIPNILDLVWRQRGKRQVLGCILLVTSLPIHLIYNSAIFFVYGPSEYAAVMAPPRPMSDNGTDLWNHCLDTRGLMNQTTLAAEMSRSDLEVLSTKECFDTFARDFVSGQRLVVLVTNDPMPPGEPVVLMGMGNSGNIIDTENSNYMWMCGNHNCTKEFASQRWDGDAWNMGSGPYVHAQVPTSNGLLDMPGVSDMNATRTADLERLSKSLYNYENEDEVKSDLSKPDGWHNTSFPDSVTILGHTSTCSMAQFVPKEHQSRQQSYHIEYCLTGPKEETCQLVFSPPICLVVIGCNLVKLICALFTARDGRDEVLVTTGDAIASYLTYPDRTTEGTCLLSKPLIDKGSQDWHNRPRLLEWKSAIPKTPAASSKHPLQLESRKRWLEAASTERWVLALELIIGLVTVGTYILSTSIVNFQGSFPRTNKPQSIWGAGLGEARPSTIMSGMQLDPGASSSKIFGKALLPNAPQLVVSSGYFMLNSLVTIMVGASEYNSYAKQGKPLRVSWPRGAQRSTYYLSLPYRYSIPMLVVSAFLHWLVSQSFFFVQIVASDINGVEREIITCGYSPIGITFTVVVGVLFLFSVLFIGLSRFKSPMPLAGQCSAVISAACHPSTSSMDDDANHALKPVQWGEIPGSSWPSLDSPIQSSGYQNPFGTGGSEVYHCSFTSEEVFEPQKRRNYI</sequence>
<keyword evidence="2" id="KW-1133">Transmembrane helix</keyword>
<protein>
    <recommendedName>
        <fullName evidence="3">DUF6536 domain-containing protein</fullName>
    </recommendedName>
</protein>
<evidence type="ECO:0000313" key="5">
    <source>
        <dbReference type="Proteomes" id="UP000654913"/>
    </source>
</evidence>
<feature type="transmembrane region" description="Helical" evidence="2">
    <location>
        <begin position="727"/>
        <end position="748"/>
    </location>
</feature>
<feature type="domain" description="DUF6536" evidence="3">
    <location>
        <begin position="61"/>
        <end position="215"/>
    </location>
</feature>
<keyword evidence="5" id="KW-1185">Reference proteome</keyword>
<organism evidence="4 5">
    <name type="scientific">Aspergillus puulaauensis</name>
    <dbReference type="NCBI Taxonomy" id="1220207"/>
    <lineage>
        <taxon>Eukaryota</taxon>
        <taxon>Fungi</taxon>
        <taxon>Dikarya</taxon>
        <taxon>Ascomycota</taxon>
        <taxon>Pezizomycotina</taxon>
        <taxon>Eurotiomycetes</taxon>
        <taxon>Eurotiomycetidae</taxon>
        <taxon>Eurotiales</taxon>
        <taxon>Aspergillaceae</taxon>
        <taxon>Aspergillus</taxon>
    </lineage>
</organism>
<dbReference type="GeneID" id="64967533"/>
<dbReference type="KEGG" id="apuu:APUU_10356S"/>
<reference evidence="4" key="2">
    <citation type="submission" date="2021-02" db="EMBL/GenBank/DDBJ databases">
        <title>Aspergillus puulaauensis MK2 genome sequence.</title>
        <authorList>
            <person name="Futagami T."/>
            <person name="Mori K."/>
            <person name="Kadooka C."/>
            <person name="Tanaka T."/>
        </authorList>
    </citation>
    <scope>NUCLEOTIDE SEQUENCE</scope>
    <source>
        <strain evidence="4">MK2</strain>
    </source>
</reference>
<feature type="transmembrane region" description="Helical" evidence="2">
    <location>
        <begin position="60"/>
        <end position="91"/>
    </location>
</feature>
<evidence type="ECO:0000256" key="1">
    <source>
        <dbReference type="SAM" id="MobiDB-lite"/>
    </source>
</evidence>
<dbReference type="PANTHER" id="PTHR35395:SF1">
    <property type="entry name" value="DUF6536 DOMAIN-CONTAINING PROTEIN"/>
    <property type="match status" value="1"/>
</dbReference>
<dbReference type="Proteomes" id="UP000654913">
    <property type="component" value="Chromosome 1"/>
</dbReference>
<evidence type="ECO:0000313" key="4">
    <source>
        <dbReference type="EMBL" id="BCS17528.1"/>
    </source>
</evidence>
<reference evidence="4" key="1">
    <citation type="submission" date="2021-01" db="EMBL/GenBank/DDBJ databases">
        <authorList>
            <consortium name="Aspergillus puulaauensis MK2 genome sequencing consortium"/>
            <person name="Kazuki M."/>
            <person name="Futagami T."/>
        </authorList>
    </citation>
    <scope>NUCLEOTIDE SEQUENCE</scope>
    <source>
        <strain evidence="4">MK2</strain>
    </source>
</reference>
<feature type="compositionally biased region" description="Polar residues" evidence="1">
    <location>
        <begin position="41"/>
        <end position="50"/>
    </location>
</feature>
<dbReference type="EMBL" id="AP024443">
    <property type="protein sequence ID" value="BCS17528.1"/>
    <property type="molecule type" value="Genomic_DNA"/>
</dbReference>
<evidence type="ECO:0000256" key="2">
    <source>
        <dbReference type="SAM" id="Phobius"/>
    </source>
</evidence>
<dbReference type="RefSeq" id="XP_041549722.1">
    <property type="nucleotide sequence ID" value="XM_041699885.1"/>
</dbReference>
<dbReference type="OrthoDB" id="5429634at2759"/>
<keyword evidence="2" id="KW-0812">Transmembrane</keyword>
<keyword evidence="2" id="KW-0472">Membrane</keyword>
<feature type="transmembrane region" description="Helical" evidence="2">
    <location>
        <begin position="552"/>
        <end position="577"/>
    </location>
</feature>
<feature type="region of interest" description="Disordered" evidence="1">
    <location>
        <begin position="26"/>
        <end position="57"/>
    </location>
</feature>
<evidence type="ECO:0000259" key="3">
    <source>
        <dbReference type="Pfam" id="PF20163"/>
    </source>
</evidence>
<accession>A0A7R8AHJ4</accession>
<dbReference type="InterPro" id="IPR046623">
    <property type="entry name" value="DUF6536"/>
</dbReference>
<proteinExistence type="predicted"/>
<dbReference type="AlphaFoldDB" id="A0A7R8AHJ4"/>
<dbReference type="Pfam" id="PF20163">
    <property type="entry name" value="DUF6536"/>
    <property type="match status" value="1"/>
</dbReference>